<dbReference type="PANTHER" id="PTHR33938">
    <property type="entry name" value="FERULOYL ESTERASE B-RELATED"/>
    <property type="match status" value="1"/>
</dbReference>
<evidence type="ECO:0000313" key="10">
    <source>
        <dbReference type="Proteomes" id="UP000019804"/>
    </source>
</evidence>
<dbReference type="GeneID" id="63694838"/>
<dbReference type="AlphaFoldDB" id="A0A017SA65"/>
<dbReference type="PANTHER" id="PTHR33938:SF16">
    <property type="entry name" value="CARBOXYLIC ESTER HYDROLASE"/>
    <property type="match status" value="1"/>
</dbReference>
<evidence type="ECO:0000256" key="6">
    <source>
        <dbReference type="ARBA" id="ARBA00022837"/>
    </source>
</evidence>
<keyword evidence="10" id="KW-1185">Reference proteome</keyword>
<evidence type="ECO:0000256" key="3">
    <source>
        <dbReference type="ARBA" id="ARBA00022723"/>
    </source>
</evidence>
<dbReference type="InterPro" id="IPR029058">
    <property type="entry name" value="AB_hydrolase_fold"/>
</dbReference>
<dbReference type="SUPFAM" id="SSF53474">
    <property type="entry name" value="alpha/beta-Hydrolases"/>
    <property type="match status" value="1"/>
</dbReference>
<evidence type="ECO:0000313" key="9">
    <source>
        <dbReference type="EMBL" id="EYE93948.1"/>
    </source>
</evidence>
<keyword evidence="7" id="KW-1015">Disulfide bond</keyword>
<keyword evidence="4" id="KW-0732">Signal</keyword>
<dbReference type="GO" id="GO:0030600">
    <property type="term" value="F:feruloyl esterase activity"/>
    <property type="evidence" value="ECO:0007669"/>
    <property type="project" value="UniProtKB-ARBA"/>
</dbReference>
<protein>
    <recommendedName>
        <fullName evidence="8">Carboxylic ester hydrolase</fullName>
        <ecNumber evidence="8">3.1.1.-</ecNumber>
    </recommendedName>
</protein>
<dbReference type="EC" id="3.1.1.-" evidence="8"/>
<sequence length="524" mass="58147">MAGVSATTAVAASLPANDILFGLSMNPSSVTTSPVYNASASGQFFFPNATYDYCNVTFSYAHKGRGDNVNLQYWLPNPANFQKSFLATGVLCMVYGTVAGIVDGGFRGFDNSLDTVFLLANGNINYEALHMMGYRGIGEMKMIGKEFAKAFYDMGDDKVYTYYQSCSEGGREGWSQAQNYPGVYDGVIPGAPAIRYGQQQANHFYSNVMQKTLDYYPRLPANSSVSSTPLSPLVIPPRRKERWRGRPDGPLQVAFRRKLYHRPVLPLRCQHSTTLAINGTVSAKGAAVAQTIMDGLHDSKGRRAYISYQPSSSFADAETSYNSVTDSYELSIASTGGEWIARFLELHQADNLSTLDNVTYDTLRDWMELGWKRYKDVLQTTWADLSKFQFAGGKILTFHGESDQSIPTGSSVHFYESVHDTMYRDIKYNGSTTAMGDWYRLFLVPGALHCATNDVQANGPFPQTNLAVMINWVEKVVTPQTLNATHLAGDYEGQNAPLCAWPLRPYRADGEKMYGFDAYDMPLY</sequence>
<organism evidence="9 10">
    <name type="scientific">Aspergillus ruber (strain CBS 135680)</name>
    <dbReference type="NCBI Taxonomy" id="1388766"/>
    <lineage>
        <taxon>Eukaryota</taxon>
        <taxon>Fungi</taxon>
        <taxon>Dikarya</taxon>
        <taxon>Ascomycota</taxon>
        <taxon>Pezizomycotina</taxon>
        <taxon>Eurotiomycetes</taxon>
        <taxon>Eurotiomycetidae</taxon>
        <taxon>Eurotiales</taxon>
        <taxon>Aspergillaceae</taxon>
        <taxon>Aspergillus</taxon>
        <taxon>Aspergillus subgen. Aspergillus</taxon>
    </lineage>
</organism>
<dbReference type="InterPro" id="IPR011118">
    <property type="entry name" value="Tannase/feruloyl_esterase"/>
</dbReference>
<keyword evidence="5 8" id="KW-0378">Hydrolase</keyword>
<name>A0A017SA65_ASPRC</name>
<dbReference type="OrthoDB" id="3039123at2759"/>
<dbReference type="Proteomes" id="UP000019804">
    <property type="component" value="Unassembled WGS sequence"/>
</dbReference>
<evidence type="ECO:0000256" key="2">
    <source>
        <dbReference type="ARBA" id="ARBA00022487"/>
    </source>
</evidence>
<dbReference type="RefSeq" id="XP_040637636.1">
    <property type="nucleotide sequence ID" value="XM_040779714.1"/>
</dbReference>
<evidence type="ECO:0000256" key="1">
    <source>
        <dbReference type="ARBA" id="ARBA00006249"/>
    </source>
</evidence>
<reference evidence="10" key="1">
    <citation type="journal article" date="2014" name="Nat. Commun.">
        <title>Genomic adaptations of the halophilic Dead Sea filamentous fungus Eurotium rubrum.</title>
        <authorList>
            <person name="Kis-Papo T."/>
            <person name="Weig A.R."/>
            <person name="Riley R."/>
            <person name="Persoh D."/>
            <person name="Salamov A."/>
            <person name="Sun H."/>
            <person name="Lipzen A."/>
            <person name="Wasser S.P."/>
            <person name="Rambold G."/>
            <person name="Grigoriev I.V."/>
            <person name="Nevo E."/>
        </authorList>
    </citation>
    <scope>NUCLEOTIDE SEQUENCE [LARGE SCALE GENOMIC DNA]</scope>
    <source>
        <strain evidence="10">CBS 135680</strain>
    </source>
</reference>
<proteinExistence type="inferred from homology"/>
<evidence type="ECO:0000256" key="5">
    <source>
        <dbReference type="ARBA" id="ARBA00022801"/>
    </source>
</evidence>
<keyword evidence="2" id="KW-0719">Serine esterase</keyword>
<dbReference type="EMBL" id="KK088429">
    <property type="protein sequence ID" value="EYE93948.1"/>
    <property type="molecule type" value="Genomic_DNA"/>
</dbReference>
<evidence type="ECO:0000256" key="7">
    <source>
        <dbReference type="ARBA" id="ARBA00023157"/>
    </source>
</evidence>
<dbReference type="HOGENOM" id="CLU_014819_2_1_1"/>
<keyword evidence="6" id="KW-0106">Calcium</keyword>
<gene>
    <name evidence="9" type="ORF">EURHEDRAFT_387631</name>
</gene>
<evidence type="ECO:0000256" key="4">
    <source>
        <dbReference type="ARBA" id="ARBA00022729"/>
    </source>
</evidence>
<keyword evidence="3" id="KW-0479">Metal-binding</keyword>
<dbReference type="Pfam" id="PF07519">
    <property type="entry name" value="Tannase"/>
    <property type="match status" value="1"/>
</dbReference>
<accession>A0A017SA65</accession>
<dbReference type="GO" id="GO:0046872">
    <property type="term" value="F:metal ion binding"/>
    <property type="evidence" value="ECO:0007669"/>
    <property type="project" value="UniProtKB-KW"/>
</dbReference>
<comment type="similarity">
    <text evidence="1 8">Belongs to the tannase family.</text>
</comment>
<evidence type="ECO:0000256" key="8">
    <source>
        <dbReference type="RuleBase" id="RU361238"/>
    </source>
</evidence>